<reference evidence="2 5" key="1">
    <citation type="submission" date="2024-01" db="EMBL/GenBank/DDBJ databases">
        <title>Aequorivita flavus sp. nov., isolated from deep-sea sediment.</title>
        <authorList>
            <person name="Chen X."/>
        </authorList>
    </citation>
    <scope>NUCLEOTIDE SEQUENCE</scope>
    <source>
        <strain evidence="2">MCCC 1A16923</strain>
        <strain evidence="3 5">MCCC 1A16935</strain>
    </source>
</reference>
<evidence type="ECO:0000313" key="3">
    <source>
        <dbReference type="EMBL" id="MEM0572541.1"/>
    </source>
</evidence>
<dbReference type="EMBL" id="JAZBJM010000002">
    <property type="protein sequence ID" value="MEM0517652.1"/>
    <property type="molecule type" value="Genomic_DNA"/>
</dbReference>
<dbReference type="EMBL" id="JBANCF010000002">
    <property type="protein sequence ID" value="MEM0572541.1"/>
    <property type="molecule type" value="Genomic_DNA"/>
</dbReference>
<feature type="domain" description="DUF6973" evidence="1">
    <location>
        <begin position="1"/>
        <end position="102"/>
    </location>
</feature>
<dbReference type="InterPro" id="IPR054246">
    <property type="entry name" value="DUF6973"/>
</dbReference>
<keyword evidence="5" id="KW-1185">Reference proteome</keyword>
<comment type="caution">
    <text evidence="2">The sequence shown here is derived from an EMBL/GenBank/DDBJ whole genome shotgun (WGS) entry which is preliminary data.</text>
</comment>
<evidence type="ECO:0000313" key="2">
    <source>
        <dbReference type="EMBL" id="MEM0517652.1"/>
    </source>
</evidence>
<organism evidence="2 4">
    <name type="scientific">Aequorivita flava</name>
    <dbReference type="NCBI Taxonomy" id="3114371"/>
    <lineage>
        <taxon>Bacteria</taxon>
        <taxon>Pseudomonadati</taxon>
        <taxon>Bacteroidota</taxon>
        <taxon>Flavobacteriia</taxon>
        <taxon>Flavobacteriales</taxon>
        <taxon>Flavobacteriaceae</taxon>
        <taxon>Aequorivita</taxon>
    </lineage>
</organism>
<dbReference type="AlphaFoldDB" id="A0AB35YR10"/>
<dbReference type="Proteomes" id="UP001388259">
    <property type="component" value="Unassembled WGS sequence"/>
</dbReference>
<dbReference type="Pfam" id="PF22322">
    <property type="entry name" value="DUF6973"/>
    <property type="match status" value="1"/>
</dbReference>
<proteinExistence type="predicted"/>
<evidence type="ECO:0000259" key="1">
    <source>
        <dbReference type="Pfam" id="PF22322"/>
    </source>
</evidence>
<accession>A0AB35YR10</accession>
<evidence type="ECO:0000313" key="4">
    <source>
        <dbReference type="Proteomes" id="UP001388259"/>
    </source>
</evidence>
<dbReference type="Proteomes" id="UP001390963">
    <property type="component" value="Unassembled WGS sequence"/>
</dbReference>
<protein>
    <recommendedName>
        <fullName evidence="1">DUF6973 domain-containing protein</fullName>
    </recommendedName>
</protein>
<name>A0AB35YR10_9FLAO</name>
<gene>
    <name evidence="3" type="ORF">VZD24_03350</name>
    <name evidence="2" type="ORF">VZD85_04755</name>
</gene>
<evidence type="ECO:0000313" key="5">
    <source>
        <dbReference type="Proteomes" id="UP001390963"/>
    </source>
</evidence>
<sequence>MNIAYKEYGSRHHLSNKANAFRHALWVTLIIKKCLKWRNNEEMAKAWAKEFTDWHEKFSPNKALAKAMDLHNNRVGILYFESIKNKNEAEIVSFLKQKASEAIKISTVKNLEQLENNLVYIE</sequence>